<feature type="non-terminal residue" evidence="4">
    <location>
        <position position="1"/>
    </location>
</feature>
<comment type="subcellular location">
    <subcellularLocation>
        <location evidence="1">Nucleus</location>
    </subcellularLocation>
</comment>
<evidence type="ECO:0000313" key="4">
    <source>
        <dbReference type="EMBL" id="KAH9307766.1"/>
    </source>
</evidence>
<dbReference type="GO" id="GO:0010112">
    <property type="term" value="P:regulation of systemic acquired resistance"/>
    <property type="evidence" value="ECO:0007669"/>
    <property type="project" value="InterPro"/>
</dbReference>
<comment type="similarity">
    <text evidence="2">Belongs to the NPR1-interactor family.</text>
</comment>
<gene>
    <name evidence="4" type="ORF">KI387_035677</name>
</gene>
<dbReference type="PANTHER" id="PTHR33669">
    <property type="entry name" value="PROTEIN NEGATIVE REGULATOR OF RESISTANCE"/>
    <property type="match status" value="1"/>
</dbReference>
<dbReference type="PANTHER" id="PTHR33669:SF4">
    <property type="entry name" value="NRR REPRESSOR HOMOLOG 2"/>
    <property type="match status" value="1"/>
</dbReference>
<evidence type="ECO:0000256" key="2">
    <source>
        <dbReference type="ARBA" id="ARBA00009937"/>
    </source>
</evidence>
<evidence type="ECO:0000313" key="5">
    <source>
        <dbReference type="Proteomes" id="UP000824469"/>
    </source>
</evidence>
<accession>A0AA38FPH6</accession>
<dbReference type="InterPro" id="IPR031425">
    <property type="entry name" value="NPR1/NH1-interacting"/>
</dbReference>
<name>A0AA38FPH6_TAXCH</name>
<dbReference type="EMBL" id="JAHRHJ020000007">
    <property type="protein sequence ID" value="KAH9307766.1"/>
    <property type="molecule type" value="Genomic_DNA"/>
</dbReference>
<evidence type="ECO:0000256" key="1">
    <source>
        <dbReference type="ARBA" id="ARBA00004123"/>
    </source>
</evidence>
<dbReference type="GO" id="GO:0005634">
    <property type="term" value="C:nucleus"/>
    <property type="evidence" value="ECO:0007669"/>
    <property type="project" value="UniProtKB-SubCell"/>
</dbReference>
<dbReference type="Proteomes" id="UP000824469">
    <property type="component" value="Unassembled WGS sequence"/>
</dbReference>
<evidence type="ECO:0000256" key="3">
    <source>
        <dbReference type="ARBA" id="ARBA00023242"/>
    </source>
</evidence>
<reference evidence="4 5" key="1">
    <citation type="journal article" date="2021" name="Nat. Plants">
        <title>The Taxus genome provides insights into paclitaxel biosynthesis.</title>
        <authorList>
            <person name="Xiong X."/>
            <person name="Gou J."/>
            <person name="Liao Q."/>
            <person name="Li Y."/>
            <person name="Zhou Q."/>
            <person name="Bi G."/>
            <person name="Li C."/>
            <person name="Du R."/>
            <person name="Wang X."/>
            <person name="Sun T."/>
            <person name="Guo L."/>
            <person name="Liang H."/>
            <person name="Lu P."/>
            <person name="Wu Y."/>
            <person name="Zhang Z."/>
            <person name="Ro D.K."/>
            <person name="Shang Y."/>
            <person name="Huang S."/>
            <person name="Yan J."/>
        </authorList>
    </citation>
    <scope>NUCLEOTIDE SEQUENCE [LARGE SCALE GENOMIC DNA]</scope>
    <source>
        <strain evidence="4">Ta-2019</strain>
    </source>
</reference>
<comment type="caution">
    <text evidence="4">The sequence shown here is derived from an EMBL/GenBank/DDBJ whole genome shotgun (WGS) entry which is preliminary data.</text>
</comment>
<dbReference type="Pfam" id="PF15699">
    <property type="entry name" value="NPR1_interact"/>
    <property type="match status" value="1"/>
</dbReference>
<sequence>HEHWGSKRQSKEPRIDENEAEIQQFWALLDRIQAMNKYLKNICVNKCWAEERSTAQNSNEKIKSKWNPSFEWEDFREDYMNDSGRGERCSGTSLKKHKNQDIMLFSNKYNGLDLNVEATPENELPVVLPLFR</sequence>
<organism evidence="4 5">
    <name type="scientific">Taxus chinensis</name>
    <name type="common">Chinese yew</name>
    <name type="synonym">Taxus wallichiana var. chinensis</name>
    <dbReference type="NCBI Taxonomy" id="29808"/>
    <lineage>
        <taxon>Eukaryota</taxon>
        <taxon>Viridiplantae</taxon>
        <taxon>Streptophyta</taxon>
        <taxon>Embryophyta</taxon>
        <taxon>Tracheophyta</taxon>
        <taxon>Spermatophyta</taxon>
        <taxon>Pinopsida</taxon>
        <taxon>Pinidae</taxon>
        <taxon>Conifers II</taxon>
        <taxon>Cupressales</taxon>
        <taxon>Taxaceae</taxon>
        <taxon>Taxus</taxon>
    </lineage>
</organism>
<keyword evidence="3" id="KW-0539">Nucleus</keyword>
<dbReference type="AlphaFoldDB" id="A0AA38FPH6"/>
<proteinExistence type="inferred from homology"/>
<protein>
    <submittedName>
        <fullName evidence="4">Uncharacterized protein</fullName>
    </submittedName>
</protein>
<keyword evidence="5" id="KW-1185">Reference proteome</keyword>